<dbReference type="AlphaFoldDB" id="A0A557SVU9"/>
<evidence type="ECO:0000313" key="2">
    <source>
        <dbReference type="Proteomes" id="UP000315289"/>
    </source>
</evidence>
<organism evidence="1 2">
    <name type="scientific">Candidatus Nitrosocosmicus arcticus</name>
    <dbReference type="NCBI Taxonomy" id="2035267"/>
    <lineage>
        <taxon>Archaea</taxon>
        <taxon>Nitrososphaerota</taxon>
        <taxon>Nitrososphaeria</taxon>
        <taxon>Nitrososphaerales</taxon>
        <taxon>Nitrososphaeraceae</taxon>
        <taxon>Candidatus Nitrosocosmicus</taxon>
    </lineage>
</organism>
<dbReference type="Proteomes" id="UP000315289">
    <property type="component" value="Unassembled WGS sequence"/>
</dbReference>
<name>A0A557SVU9_9ARCH</name>
<comment type="caution">
    <text evidence="1">The sequence shown here is derived from an EMBL/GenBank/DDBJ whole genome shotgun (WGS) entry which is preliminary data.</text>
</comment>
<proteinExistence type="predicted"/>
<gene>
    <name evidence="1" type="ORF">NARC_60117</name>
</gene>
<sequence>MNPGAEGVLKALESIDSINQNQKKNLQDSVLMLIQDLQVVHMDILDWGHIWEDKQRT</sequence>
<reference evidence="1 2" key="1">
    <citation type="journal article" date="2019" name="Front. Microbiol.">
        <title>Ammonia Oxidation by the Arctic Terrestrial Thaumarchaeote Candidatus Nitrosocosmicus arcticus Is Stimulated by Increasing Temperatures.</title>
        <authorList>
            <person name="Alves R.J.E."/>
            <person name="Kerou M."/>
            <person name="Zappe A."/>
            <person name="Bittner R."/>
            <person name="Abby S.S."/>
            <person name="Schmidt H.A."/>
            <person name="Pfeifer K."/>
            <person name="Schleper C."/>
        </authorList>
    </citation>
    <scope>NUCLEOTIDE SEQUENCE [LARGE SCALE GENOMIC DNA]</scope>
    <source>
        <strain evidence="1 2">Kfb</strain>
    </source>
</reference>
<dbReference type="EMBL" id="VOAH01000006">
    <property type="protein sequence ID" value="TVP40730.1"/>
    <property type="molecule type" value="Genomic_DNA"/>
</dbReference>
<accession>A0A557SVU9</accession>
<evidence type="ECO:0000313" key="1">
    <source>
        <dbReference type="EMBL" id="TVP40730.1"/>
    </source>
</evidence>
<keyword evidence="2" id="KW-1185">Reference proteome</keyword>
<protein>
    <submittedName>
        <fullName evidence="1">Uncharacterized protein</fullName>
    </submittedName>
</protein>